<feature type="transmembrane region" description="Helical" evidence="8">
    <location>
        <begin position="38"/>
        <end position="59"/>
    </location>
</feature>
<evidence type="ECO:0000256" key="5">
    <source>
        <dbReference type="ARBA" id="ARBA00022692"/>
    </source>
</evidence>
<keyword evidence="3" id="KW-0813">Transport</keyword>
<evidence type="ECO:0000256" key="8">
    <source>
        <dbReference type="SAM" id="Phobius"/>
    </source>
</evidence>
<feature type="transmembrane region" description="Helical" evidence="8">
    <location>
        <begin position="358"/>
        <end position="380"/>
    </location>
</feature>
<evidence type="ECO:0000313" key="9">
    <source>
        <dbReference type="EMBL" id="RNB87398.1"/>
    </source>
</evidence>
<keyword evidence="6 8" id="KW-1133">Transmembrane helix</keyword>
<organism evidence="9 10">
    <name type="scientific">Brevibacillus fluminis</name>
    <dbReference type="NCBI Taxonomy" id="511487"/>
    <lineage>
        <taxon>Bacteria</taxon>
        <taxon>Bacillati</taxon>
        <taxon>Bacillota</taxon>
        <taxon>Bacilli</taxon>
        <taxon>Bacillales</taxon>
        <taxon>Paenibacillaceae</taxon>
        <taxon>Brevibacillus</taxon>
    </lineage>
</organism>
<evidence type="ECO:0000256" key="6">
    <source>
        <dbReference type="ARBA" id="ARBA00022989"/>
    </source>
</evidence>
<comment type="caution">
    <text evidence="9">The sequence shown here is derived from an EMBL/GenBank/DDBJ whole genome shotgun (WGS) entry which is preliminary data.</text>
</comment>
<feature type="transmembrane region" description="Helical" evidence="8">
    <location>
        <begin position="65"/>
        <end position="86"/>
    </location>
</feature>
<dbReference type="Pfam" id="PF03845">
    <property type="entry name" value="Spore_permease"/>
    <property type="match status" value="1"/>
</dbReference>
<proteinExistence type="inferred from homology"/>
<feature type="transmembrane region" description="Helical" evidence="8">
    <location>
        <begin position="240"/>
        <end position="259"/>
    </location>
</feature>
<dbReference type="InterPro" id="IPR004761">
    <property type="entry name" value="Spore_GerAB"/>
</dbReference>
<dbReference type="AlphaFoldDB" id="A0A3M8DHB4"/>
<name>A0A3M8DHB4_9BACL</name>
<keyword evidence="7 8" id="KW-0472">Membrane</keyword>
<evidence type="ECO:0000256" key="2">
    <source>
        <dbReference type="ARBA" id="ARBA00007998"/>
    </source>
</evidence>
<evidence type="ECO:0000256" key="3">
    <source>
        <dbReference type="ARBA" id="ARBA00022448"/>
    </source>
</evidence>
<dbReference type="GO" id="GO:0016020">
    <property type="term" value="C:membrane"/>
    <property type="evidence" value="ECO:0007669"/>
    <property type="project" value="UniProtKB-SubCell"/>
</dbReference>
<dbReference type="EMBL" id="RHHQ01000012">
    <property type="protein sequence ID" value="RNB87398.1"/>
    <property type="molecule type" value="Genomic_DNA"/>
</dbReference>
<keyword evidence="10" id="KW-1185">Reference proteome</keyword>
<feature type="transmembrane region" description="Helical" evidence="8">
    <location>
        <begin position="107"/>
        <end position="129"/>
    </location>
</feature>
<dbReference type="OrthoDB" id="2381188at2"/>
<keyword evidence="5 8" id="KW-0812">Transmembrane</keyword>
<comment type="subcellular location">
    <subcellularLocation>
        <location evidence="1">Membrane</location>
        <topology evidence="1">Multi-pass membrane protein</topology>
    </subcellularLocation>
</comment>
<dbReference type="NCBIfam" id="TIGR00912">
    <property type="entry name" value="2A0309"/>
    <property type="match status" value="1"/>
</dbReference>
<dbReference type="PANTHER" id="PTHR34975:SF2">
    <property type="entry name" value="SPORE GERMINATION PROTEIN A2"/>
    <property type="match status" value="1"/>
</dbReference>
<evidence type="ECO:0000313" key="10">
    <source>
        <dbReference type="Proteomes" id="UP000271031"/>
    </source>
</evidence>
<protein>
    <submittedName>
        <fullName evidence="9">Spore gernimation protein</fullName>
    </submittedName>
</protein>
<feature type="transmembrane region" description="Helical" evidence="8">
    <location>
        <begin position="208"/>
        <end position="228"/>
    </location>
</feature>
<gene>
    <name evidence="9" type="ORF">EDM56_17215</name>
</gene>
<reference evidence="9 10" key="1">
    <citation type="submission" date="2018-10" db="EMBL/GenBank/DDBJ databases">
        <title>Phylogenomics of Brevibacillus.</title>
        <authorList>
            <person name="Dunlap C."/>
        </authorList>
    </citation>
    <scope>NUCLEOTIDE SEQUENCE [LARGE SCALE GENOMIC DNA]</scope>
    <source>
        <strain evidence="9 10">JCM 15716</strain>
    </source>
</reference>
<accession>A0A3M8DHB4</accession>
<evidence type="ECO:0000256" key="1">
    <source>
        <dbReference type="ARBA" id="ARBA00004141"/>
    </source>
</evidence>
<dbReference type="Proteomes" id="UP000271031">
    <property type="component" value="Unassembled WGS sequence"/>
</dbReference>
<feature type="transmembrane region" description="Helical" evidence="8">
    <location>
        <begin position="141"/>
        <end position="160"/>
    </location>
</feature>
<sequence length="388" mass="43570">MKLPLLGYATSDCICAHRANSPNEVVPMKQDTISPYQLGTLLMLTIGLLNHVIIIPLLLDAAGRDGWLSVIIGLGLLVPYILLLYFTMSKLQRQHPYEWLRARFGAFVARLYATLASLYLFWMAALTLADTVNWTRISYFPQSPAIFLAILLVGLCFYNAHSGIRSIALSAGITLPLVVLFGFFVMSANMQHKDYKNILPMLENGWDPIWHGVLFVCSGLAELTIVLFQQHHLRKLPRTGGLLFLSVMLAGLIVGPLLGSISEFGLDRSQTMRYPAYEEWRLVSLGRYIEHLDFLSIYQWLSGAYTRISLTMFLIPDLYMVPVSKKRTVIMGGLFLLLAVTIYLPYNDVMFVKALSTILPVSMVLSFTLAVTLFVMVVFAKNKRTVSS</sequence>
<comment type="similarity">
    <text evidence="2">Belongs to the amino acid-polyamine-organocation (APC) superfamily. Spore germination protein (SGP) (TC 2.A.3.9) family.</text>
</comment>
<feature type="transmembrane region" description="Helical" evidence="8">
    <location>
        <begin position="167"/>
        <end position="188"/>
    </location>
</feature>
<evidence type="ECO:0000256" key="4">
    <source>
        <dbReference type="ARBA" id="ARBA00022544"/>
    </source>
</evidence>
<dbReference type="GO" id="GO:0009847">
    <property type="term" value="P:spore germination"/>
    <property type="evidence" value="ECO:0007669"/>
    <property type="project" value="InterPro"/>
</dbReference>
<dbReference type="PANTHER" id="PTHR34975">
    <property type="entry name" value="SPORE GERMINATION PROTEIN A2"/>
    <property type="match status" value="1"/>
</dbReference>
<feature type="transmembrane region" description="Helical" evidence="8">
    <location>
        <begin position="328"/>
        <end position="346"/>
    </location>
</feature>
<evidence type="ECO:0000256" key="7">
    <source>
        <dbReference type="ARBA" id="ARBA00023136"/>
    </source>
</evidence>
<feature type="transmembrane region" description="Helical" evidence="8">
    <location>
        <begin position="297"/>
        <end position="316"/>
    </location>
</feature>
<keyword evidence="4" id="KW-0309">Germination</keyword>